<comment type="caution">
    <text evidence="2">The sequence shown here is derived from an EMBL/GenBank/DDBJ whole genome shotgun (WGS) entry which is preliminary data.</text>
</comment>
<dbReference type="Pfam" id="PF01575">
    <property type="entry name" value="MaoC_dehydratas"/>
    <property type="match status" value="1"/>
</dbReference>
<feature type="domain" description="MaoC-like" evidence="1">
    <location>
        <begin position="8"/>
        <end position="100"/>
    </location>
</feature>
<dbReference type="RefSeq" id="WP_211102132.1">
    <property type="nucleotide sequence ID" value="NZ_VITR01000010.1"/>
</dbReference>
<protein>
    <submittedName>
        <fullName evidence="2">MaoC dehydratase-like protein</fullName>
    </submittedName>
</protein>
<evidence type="ECO:0000259" key="1">
    <source>
        <dbReference type="Pfam" id="PF01575"/>
    </source>
</evidence>
<dbReference type="PANTHER" id="PTHR43437:SF3">
    <property type="entry name" value="HYDROXYACYL-THIOESTER DEHYDRATASE TYPE 2, MITOCHONDRIAL"/>
    <property type="match status" value="1"/>
</dbReference>
<sequence>MSVPSGPTRVDRVLTQDDFAAFARLSGDDNPIHLDAGHAARTRFGRTVAHGALLCALLRGLASDARPGLPLARLAVTFPAPAYAGEALIFRADPQDDSRVRLLTQRQADGQAVCEGVATLAPLVPDDGWTDPLGGSTASVTRLYTDADLGLYERLTGHRLREPLVLSLLSFLLGVRLPGPGTNYLKQETVFWRRVPLDAPLDATVTITRLRPDKRLVDLATVCRVHATGGAGETVATGRALVLVPHWNPERWASHAQLSDCQA</sequence>
<gene>
    <name evidence="2" type="ORF">FBZ90_110125</name>
</gene>
<dbReference type="GO" id="GO:0019171">
    <property type="term" value="F:(3R)-hydroxyacyl-[acyl-carrier-protein] dehydratase activity"/>
    <property type="evidence" value="ECO:0007669"/>
    <property type="project" value="TreeGrafter"/>
</dbReference>
<dbReference type="InterPro" id="IPR050965">
    <property type="entry name" value="UPF0336/Enoyl-CoA_hydratase"/>
</dbReference>
<dbReference type="AlphaFoldDB" id="A0A560H0K7"/>
<dbReference type="CDD" id="cd03441">
    <property type="entry name" value="R_hydratase_like"/>
    <property type="match status" value="1"/>
</dbReference>
<name>A0A560H0K7_9PROT</name>
<dbReference type="Gene3D" id="3.10.129.10">
    <property type="entry name" value="Hotdog Thioesterase"/>
    <property type="match status" value="2"/>
</dbReference>
<dbReference type="InterPro" id="IPR029069">
    <property type="entry name" value="HotDog_dom_sf"/>
</dbReference>
<dbReference type="EMBL" id="VITR01000010">
    <property type="protein sequence ID" value="TWB39661.1"/>
    <property type="molecule type" value="Genomic_DNA"/>
</dbReference>
<dbReference type="Proteomes" id="UP000315751">
    <property type="component" value="Unassembled WGS sequence"/>
</dbReference>
<evidence type="ECO:0000313" key="3">
    <source>
        <dbReference type="Proteomes" id="UP000315751"/>
    </source>
</evidence>
<proteinExistence type="predicted"/>
<reference evidence="2 3" key="1">
    <citation type="submission" date="2019-06" db="EMBL/GenBank/DDBJ databases">
        <title>Genomic Encyclopedia of Type Strains, Phase IV (KMG-V): Genome sequencing to study the core and pangenomes of soil and plant-associated prokaryotes.</title>
        <authorList>
            <person name="Whitman W."/>
        </authorList>
    </citation>
    <scope>NUCLEOTIDE SEQUENCE [LARGE SCALE GENOMIC DNA]</scope>
    <source>
        <strain evidence="2 3">BR 11622</strain>
    </source>
</reference>
<dbReference type="GO" id="GO:0006633">
    <property type="term" value="P:fatty acid biosynthetic process"/>
    <property type="evidence" value="ECO:0007669"/>
    <property type="project" value="TreeGrafter"/>
</dbReference>
<dbReference type="InterPro" id="IPR002539">
    <property type="entry name" value="MaoC-like_dom"/>
</dbReference>
<evidence type="ECO:0000313" key="2">
    <source>
        <dbReference type="EMBL" id="TWB39661.1"/>
    </source>
</evidence>
<organism evidence="2 3">
    <name type="scientific">Nitrospirillum amazonense</name>
    <dbReference type="NCBI Taxonomy" id="28077"/>
    <lineage>
        <taxon>Bacteria</taxon>
        <taxon>Pseudomonadati</taxon>
        <taxon>Pseudomonadota</taxon>
        <taxon>Alphaproteobacteria</taxon>
        <taxon>Rhodospirillales</taxon>
        <taxon>Azospirillaceae</taxon>
        <taxon>Nitrospirillum</taxon>
    </lineage>
</organism>
<dbReference type="PANTHER" id="PTHR43437">
    <property type="entry name" value="HYDROXYACYL-THIOESTER DEHYDRATASE TYPE 2, MITOCHONDRIAL-RELATED"/>
    <property type="match status" value="1"/>
</dbReference>
<keyword evidence="3" id="KW-1185">Reference proteome</keyword>
<dbReference type="SUPFAM" id="SSF54637">
    <property type="entry name" value="Thioesterase/thiol ester dehydrase-isomerase"/>
    <property type="match status" value="2"/>
</dbReference>
<accession>A0A560H0K7</accession>